<dbReference type="Gene3D" id="1.20.120.160">
    <property type="entry name" value="HPT domain"/>
    <property type="match status" value="1"/>
</dbReference>
<feature type="domain" description="HPt" evidence="1">
    <location>
        <begin position="17"/>
        <end position="120"/>
    </location>
</feature>
<dbReference type="PROSITE" id="PS50894">
    <property type="entry name" value="HPT"/>
    <property type="match status" value="1"/>
</dbReference>
<dbReference type="InterPro" id="IPR008207">
    <property type="entry name" value="Sig_transdc_His_kin_Hpt_dom"/>
</dbReference>
<dbReference type="GO" id="GO:0000160">
    <property type="term" value="P:phosphorelay signal transduction system"/>
    <property type="evidence" value="ECO:0007669"/>
    <property type="project" value="InterPro"/>
</dbReference>
<dbReference type="Pfam" id="PF01627">
    <property type="entry name" value="Hpt"/>
    <property type="match status" value="1"/>
</dbReference>
<accession>A0A3B1BSG7</accession>
<dbReference type="EMBL" id="UOFZ01000175">
    <property type="protein sequence ID" value="VAX14428.1"/>
    <property type="molecule type" value="Genomic_DNA"/>
</dbReference>
<evidence type="ECO:0000313" key="2">
    <source>
        <dbReference type="EMBL" id="VAX14428.1"/>
    </source>
</evidence>
<sequence>MSEIFDARLALEQAGGSEELARDLFAMLLDELTDHQQAIEMMFKRLSSENGTFEALWDPVHKLHGATAYLGVPALRQAVKAFEDQIKQHVREQLDEGFRQLDAEINRLQENGPDILARSW</sequence>
<dbReference type="SUPFAM" id="SSF47226">
    <property type="entry name" value="Histidine-containing phosphotransfer domain, HPT domain"/>
    <property type="match status" value="1"/>
</dbReference>
<protein>
    <recommendedName>
        <fullName evidence="1">HPt domain-containing protein</fullName>
    </recommendedName>
</protein>
<dbReference type="CDD" id="cd00088">
    <property type="entry name" value="HPT"/>
    <property type="match status" value="1"/>
</dbReference>
<organism evidence="2">
    <name type="scientific">hydrothermal vent metagenome</name>
    <dbReference type="NCBI Taxonomy" id="652676"/>
    <lineage>
        <taxon>unclassified sequences</taxon>
        <taxon>metagenomes</taxon>
        <taxon>ecological metagenomes</taxon>
    </lineage>
</organism>
<proteinExistence type="predicted"/>
<name>A0A3B1BSG7_9ZZZZ</name>
<gene>
    <name evidence="2" type="ORF">MNBD_GAMMA24-2267</name>
</gene>
<evidence type="ECO:0000259" key="1">
    <source>
        <dbReference type="PROSITE" id="PS50894"/>
    </source>
</evidence>
<dbReference type="AlphaFoldDB" id="A0A3B1BSG7"/>
<reference evidence="2" key="1">
    <citation type="submission" date="2018-06" db="EMBL/GenBank/DDBJ databases">
        <authorList>
            <person name="Zhirakovskaya E."/>
        </authorList>
    </citation>
    <scope>NUCLEOTIDE SEQUENCE</scope>
</reference>
<dbReference type="InterPro" id="IPR036641">
    <property type="entry name" value="HPT_dom_sf"/>
</dbReference>